<keyword evidence="4" id="KW-1185">Reference proteome</keyword>
<protein>
    <recommendedName>
        <fullName evidence="2">ER-bound oxygenase mpaB/mpaB'/Rubber oxygenase catalytic domain-containing protein</fullName>
    </recommendedName>
</protein>
<organism evidence="3 4">
    <name type="scientific">Pomacea canaliculata</name>
    <name type="common">Golden apple snail</name>
    <dbReference type="NCBI Taxonomy" id="400727"/>
    <lineage>
        <taxon>Eukaryota</taxon>
        <taxon>Metazoa</taxon>
        <taxon>Spiralia</taxon>
        <taxon>Lophotrochozoa</taxon>
        <taxon>Mollusca</taxon>
        <taxon>Gastropoda</taxon>
        <taxon>Caenogastropoda</taxon>
        <taxon>Architaenioglossa</taxon>
        <taxon>Ampullarioidea</taxon>
        <taxon>Ampullariidae</taxon>
        <taxon>Pomacea</taxon>
    </lineage>
</organism>
<dbReference type="STRING" id="400727.A0A2T7NWP4"/>
<name>A0A2T7NWP4_POMCA</name>
<sequence length="253" mass="29125">MLTSLICGLSVENLLTPLVFTGRSDEAKKALKRYLQTFHHVALWHFGDIWNPQSKARESILQVRKMHNDTRTNMMNSGRYEGMQLSQYDMSLVQCGFIGIIIMYPKDFGISYSSEDIDSYIYFWYCVGYLLGIRDDNNICKGKASQVLEICKEIEVDILIPALNNPPQHFRPMAQALIDGITYLINGRPLFSLQAFLAISYDACGVPHPRLSVKDYLRVLFLRSLFTLAMYVPFGRYFLNWMMKRGLNTKAMT</sequence>
<keyword evidence="1" id="KW-0812">Transmembrane</keyword>
<evidence type="ECO:0000313" key="4">
    <source>
        <dbReference type="Proteomes" id="UP000245119"/>
    </source>
</evidence>
<dbReference type="Proteomes" id="UP000245119">
    <property type="component" value="Linkage Group LG8"/>
</dbReference>
<dbReference type="EMBL" id="PZQS01000008">
    <property type="protein sequence ID" value="PVD25572.1"/>
    <property type="molecule type" value="Genomic_DNA"/>
</dbReference>
<dbReference type="AlphaFoldDB" id="A0A2T7NWP4"/>
<dbReference type="Pfam" id="PF09995">
    <property type="entry name" value="MPAB_Lcp_cat"/>
    <property type="match status" value="1"/>
</dbReference>
<proteinExistence type="predicted"/>
<feature type="domain" description="ER-bound oxygenase mpaB/mpaB'/Rubber oxygenase catalytic" evidence="2">
    <location>
        <begin position="6"/>
        <end position="136"/>
    </location>
</feature>
<dbReference type="OrthoDB" id="6361347at2759"/>
<dbReference type="PANTHER" id="PTHR37159:SF1">
    <property type="entry name" value="GH11867P"/>
    <property type="match status" value="1"/>
</dbReference>
<comment type="caution">
    <text evidence="3">The sequence shown here is derived from an EMBL/GenBank/DDBJ whole genome shotgun (WGS) entry which is preliminary data.</text>
</comment>
<keyword evidence="1" id="KW-1133">Transmembrane helix</keyword>
<feature type="transmembrane region" description="Helical" evidence="1">
    <location>
        <begin position="220"/>
        <end position="239"/>
    </location>
</feature>
<dbReference type="InterPro" id="IPR018713">
    <property type="entry name" value="MPAB/Lcp_cat_dom"/>
</dbReference>
<reference evidence="3 4" key="1">
    <citation type="submission" date="2018-04" db="EMBL/GenBank/DDBJ databases">
        <title>The genome of golden apple snail Pomacea canaliculata provides insight into stress tolerance and invasive adaptation.</title>
        <authorList>
            <person name="Liu C."/>
            <person name="Liu B."/>
            <person name="Ren Y."/>
            <person name="Zhang Y."/>
            <person name="Wang H."/>
            <person name="Li S."/>
            <person name="Jiang F."/>
            <person name="Yin L."/>
            <person name="Zhang G."/>
            <person name="Qian W."/>
            <person name="Fan W."/>
        </authorList>
    </citation>
    <scope>NUCLEOTIDE SEQUENCE [LARGE SCALE GENOMIC DNA]</scope>
    <source>
        <strain evidence="3">SZHN2017</strain>
        <tissue evidence="3">Muscle</tissue>
    </source>
</reference>
<evidence type="ECO:0000256" key="1">
    <source>
        <dbReference type="SAM" id="Phobius"/>
    </source>
</evidence>
<dbReference type="PANTHER" id="PTHR37159">
    <property type="entry name" value="GH11867P"/>
    <property type="match status" value="1"/>
</dbReference>
<evidence type="ECO:0000313" key="3">
    <source>
        <dbReference type="EMBL" id="PVD25572.1"/>
    </source>
</evidence>
<dbReference type="GO" id="GO:0016491">
    <property type="term" value="F:oxidoreductase activity"/>
    <property type="evidence" value="ECO:0007669"/>
    <property type="project" value="InterPro"/>
</dbReference>
<accession>A0A2T7NWP4</accession>
<keyword evidence="1" id="KW-0472">Membrane</keyword>
<gene>
    <name evidence="3" type="ORF">C0Q70_13228</name>
</gene>
<evidence type="ECO:0000259" key="2">
    <source>
        <dbReference type="Pfam" id="PF09995"/>
    </source>
</evidence>